<dbReference type="AlphaFoldDB" id="A0A9D1R0S0"/>
<sequence length="107" mass="12673">MDMPTALNRVEDILRTVHLGLWVLWTESRWLLGPDIGYQRRLTLMRRRRDALQDEVARMATLADPRREQAAGDLSLLEEDLRRLESDRAAHRARTLAPLRQRFRWLA</sequence>
<reference evidence="2" key="1">
    <citation type="journal article" date="2021" name="PeerJ">
        <title>Extensive microbial diversity within the chicken gut microbiome revealed by metagenomics and culture.</title>
        <authorList>
            <person name="Gilroy R."/>
            <person name="Ravi A."/>
            <person name="Getino M."/>
            <person name="Pursley I."/>
            <person name="Horton D.L."/>
            <person name="Alikhan N.F."/>
            <person name="Baker D."/>
            <person name="Gharbi K."/>
            <person name="Hall N."/>
            <person name="Watson M."/>
            <person name="Adriaenssens E.M."/>
            <person name="Foster-Nyarko E."/>
            <person name="Jarju S."/>
            <person name="Secka A."/>
            <person name="Antonio M."/>
            <person name="Oren A."/>
            <person name="Chaudhuri R.R."/>
            <person name="La Ragione R."/>
            <person name="Hildebrand F."/>
            <person name="Pallen M.J."/>
        </authorList>
    </citation>
    <scope>NUCLEOTIDE SEQUENCE</scope>
    <source>
        <strain evidence="2">ChiSxjej5B17-1746</strain>
    </source>
</reference>
<organism evidence="2 3">
    <name type="scientific">Candidatus Bilophila faecipullorum</name>
    <dbReference type="NCBI Taxonomy" id="2838482"/>
    <lineage>
        <taxon>Bacteria</taxon>
        <taxon>Pseudomonadati</taxon>
        <taxon>Thermodesulfobacteriota</taxon>
        <taxon>Desulfovibrionia</taxon>
        <taxon>Desulfovibrionales</taxon>
        <taxon>Desulfovibrionaceae</taxon>
        <taxon>Bilophila</taxon>
    </lineage>
</organism>
<gene>
    <name evidence="2" type="ORF">H9874_07210</name>
</gene>
<keyword evidence="1" id="KW-0175">Coiled coil</keyword>
<proteinExistence type="predicted"/>
<evidence type="ECO:0000313" key="2">
    <source>
        <dbReference type="EMBL" id="HIW78917.1"/>
    </source>
</evidence>
<accession>A0A9D1R0S0</accession>
<evidence type="ECO:0000256" key="1">
    <source>
        <dbReference type="SAM" id="Coils"/>
    </source>
</evidence>
<dbReference type="Proteomes" id="UP000824264">
    <property type="component" value="Unassembled WGS sequence"/>
</dbReference>
<name>A0A9D1R0S0_9BACT</name>
<evidence type="ECO:0000313" key="3">
    <source>
        <dbReference type="Proteomes" id="UP000824264"/>
    </source>
</evidence>
<dbReference type="EMBL" id="DXGI01000274">
    <property type="protein sequence ID" value="HIW78917.1"/>
    <property type="molecule type" value="Genomic_DNA"/>
</dbReference>
<feature type="coiled-coil region" evidence="1">
    <location>
        <begin position="67"/>
        <end position="94"/>
    </location>
</feature>
<comment type="caution">
    <text evidence="2">The sequence shown here is derived from an EMBL/GenBank/DDBJ whole genome shotgun (WGS) entry which is preliminary data.</text>
</comment>
<reference evidence="2" key="2">
    <citation type="submission" date="2021-04" db="EMBL/GenBank/DDBJ databases">
        <authorList>
            <person name="Gilroy R."/>
        </authorList>
    </citation>
    <scope>NUCLEOTIDE SEQUENCE</scope>
    <source>
        <strain evidence="2">ChiSxjej5B17-1746</strain>
    </source>
</reference>
<protein>
    <submittedName>
        <fullName evidence="2">Uncharacterized protein</fullName>
    </submittedName>
</protein>